<evidence type="ECO:0000313" key="4">
    <source>
        <dbReference type="Proteomes" id="UP000039324"/>
    </source>
</evidence>
<dbReference type="Proteomes" id="UP000039324">
    <property type="component" value="Unassembled WGS sequence"/>
</dbReference>
<feature type="transmembrane region" description="Helical" evidence="1">
    <location>
        <begin position="121"/>
        <end position="138"/>
    </location>
</feature>
<geneLocation type="mitochondrion" evidence="3"/>
<dbReference type="AlphaFoldDB" id="A0A0G4ISE3"/>
<sequence>MVVVMPSKRAQSCGCGYTLSTGMSLFAALNLIMGIVMLSTAAFPMPQDWMSKEHKDFFSNNPDYKTMMSVGGAVHLVVGIVFLTAALSKSVFFAKVAIFAVSLSIIMDLALIIVRFYWGRGIMLVINAYFCYIAWSFHELLKEEDKITMPASAMPATSVGMAGYRP</sequence>
<evidence type="ECO:0000313" key="3">
    <source>
        <dbReference type="EMBL" id="SPQ96087.1"/>
    </source>
</evidence>
<keyword evidence="1" id="KW-0472">Membrane</keyword>
<accession>A0A0G4ISE3</accession>
<reference evidence="3 5" key="2">
    <citation type="submission" date="2018-03" db="EMBL/GenBank/DDBJ databases">
        <authorList>
            <person name="Fogelqvist J."/>
        </authorList>
    </citation>
    <scope>NUCLEOTIDE SEQUENCE [LARGE SCALE GENOMIC DNA]</scope>
</reference>
<proteinExistence type="predicted"/>
<dbReference type="Proteomes" id="UP000290189">
    <property type="component" value="Unassembled WGS sequence"/>
</dbReference>
<protein>
    <submittedName>
        <fullName evidence="2">Uncharacterized protein</fullName>
    </submittedName>
</protein>
<feature type="transmembrane region" description="Helical" evidence="1">
    <location>
        <begin position="66"/>
        <end position="86"/>
    </location>
</feature>
<name>A0A0G4ISE3_PLABS</name>
<organism evidence="2 4">
    <name type="scientific">Plasmodiophora brassicae</name>
    <name type="common">Clubroot disease agent</name>
    <dbReference type="NCBI Taxonomy" id="37360"/>
    <lineage>
        <taxon>Eukaryota</taxon>
        <taxon>Sar</taxon>
        <taxon>Rhizaria</taxon>
        <taxon>Endomyxa</taxon>
        <taxon>Phytomyxea</taxon>
        <taxon>Plasmodiophorida</taxon>
        <taxon>Plasmodiophoridae</taxon>
        <taxon>Plasmodiophora</taxon>
    </lineage>
</organism>
<keyword evidence="1" id="KW-1133">Transmembrane helix</keyword>
<evidence type="ECO:0000313" key="2">
    <source>
        <dbReference type="EMBL" id="CEO98094.1"/>
    </source>
</evidence>
<dbReference type="EMBL" id="CDSF01000082">
    <property type="protein sequence ID" value="CEO98094.1"/>
    <property type="molecule type" value="Genomic_DNA"/>
</dbReference>
<evidence type="ECO:0000256" key="1">
    <source>
        <dbReference type="SAM" id="Phobius"/>
    </source>
</evidence>
<reference evidence="2 4" key="1">
    <citation type="submission" date="2015-02" db="EMBL/GenBank/DDBJ databases">
        <authorList>
            <person name="Chooi Y.-H."/>
        </authorList>
    </citation>
    <scope>NUCLEOTIDE SEQUENCE [LARGE SCALE GENOMIC DNA]</scope>
    <source>
        <strain evidence="2">E3</strain>
    </source>
</reference>
<feature type="transmembrane region" description="Helical" evidence="1">
    <location>
        <begin position="25"/>
        <end position="45"/>
    </location>
</feature>
<dbReference type="EMBL" id="OVEO01000005">
    <property type="protein sequence ID" value="SPQ96087.1"/>
    <property type="molecule type" value="Genomic_DNA"/>
</dbReference>
<feature type="transmembrane region" description="Helical" evidence="1">
    <location>
        <begin position="92"/>
        <end position="114"/>
    </location>
</feature>
<gene>
    <name evidence="2" type="ORF">PBRA_006208</name>
    <name evidence="3" type="ORF">PLBR_LOCUS3302</name>
</gene>
<evidence type="ECO:0000313" key="5">
    <source>
        <dbReference type="Proteomes" id="UP000290189"/>
    </source>
</evidence>
<keyword evidence="1" id="KW-0812">Transmembrane</keyword>
<keyword evidence="3" id="KW-0496">Mitochondrion</keyword>
<keyword evidence="4" id="KW-1185">Reference proteome</keyword>